<evidence type="ECO:0000313" key="2">
    <source>
        <dbReference type="EMBL" id="KAF6030768.1"/>
    </source>
</evidence>
<keyword evidence="1" id="KW-1133">Transmembrane helix</keyword>
<keyword evidence="1" id="KW-0472">Membrane</keyword>
<comment type="caution">
    <text evidence="2">The sequence shown here is derived from an EMBL/GenBank/DDBJ whole genome shotgun (WGS) entry which is preliminary data.</text>
</comment>
<dbReference type="AlphaFoldDB" id="A0A7J7JZK6"/>
<dbReference type="EMBL" id="VXIV02001673">
    <property type="protein sequence ID" value="KAF6030768.1"/>
    <property type="molecule type" value="Genomic_DNA"/>
</dbReference>
<keyword evidence="1" id="KW-0812">Transmembrane</keyword>
<dbReference type="Proteomes" id="UP000593567">
    <property type="component" value="Unassembled WGS sequence"/>
</dbReference>
<evidence type="ECO:0000256" key="1">
    <source>
        <dbReference type="SAM" id="Phobius"/>
    </source>
</evidence>
<protein>
    <submittedName>
        <fullName evidence="2">Uncharacterized protein</fullName>
    </submittedName>
</protein>
<reference evidence="2" key="1">
    <citation type="submission" date="2020-06" db="EMBL/GenBank/DDBJ databases">
        <title>Draft genome of Bugula neritina, a colonial animal packing powerful symbionts and potential medicines.</title>
        <authorList>
            <person name="Rayko M."/>
        </authorList>
    </citation>
    <scope>NUCLEOTIDE SEQUENCE [LARGE SCALE GENOMIC DNA]</scope>
    <source>
        <strain evidence="2">Kwan_BN1</strain>
    </source>
</reference>
<proteinExistence type="predicted"/>
<evidence type="ECO:0000313" key="3">
    <source>
        <dbReference type="Proteomes" id="UP000593567"/>
    </source>
</evidence>
<keyword evidence="3" id="KW-1185">Reference proteome</keyword>
<gene>
    <name evidence="2" type="ORF">EB796_010925</name>
</gene>
<sequence>MMLTRHDEIDTLSKFEVSTVLILIMFYHKFIFCIFNCMLDEYCDITPLIADGRTCTNFWLILCITIMSKQGRKAEV</sequence>
<organism evidence="2 3">
    <name type="scientific">Bugula neritina</name>
    <name type="common">Brown bryozoan</name>
    <name type="synonym">Sertularia neritina</name>
    <dbReference type="NCBI Taxonomy" id="10212"/>
    <lineage>
        <taxon>Eukaryota</taxon>
        <taxon>Metazoa</taxon>
        <taxon>Spiralia</taxon>
        <taxon>Lophotrochozoa</taxon>
        <taxon>Bryozoa</taxon>
        <taxon>Gymnolaemata</taxon>
        <taxon>Cheilostomatida</taxon>
        <taxon>Flustrina</taxon>
        <taxon>Buguloidea</taxon>
        <taxon>Bugulidae</taxon>
        <taxon>Bugula</taxon>
    </lineage>
</organism>
<accession>A0A7J7JZK6</accession>
<feature type="transmembrane region" description="Helical" evidence="1">
    <location>
        <begin position="20"/>
        <end position="39"/>
    </location>
</feature>
<name>A0A7J7JZK6_BUGNE</name>